<reference evidence="2 3" key="1">
    <citation type="journal article" date="2019" name="Int. J. Syst. Evol. Microbiol.">
        <title>The Global Catalogue of Microorganisms (GCM) 10K type strain sequencing project: providing services to taxonomists for standard genome sequencing and annotation.</title>
        <authorList>
            <consortium name="The Broad Institute Genomics Platform"/>
            <consortium name="The Broad Institute Genome Sequencing Center for Infectious Disease"/>
            <person name="Wu L."/>
            <person name="Ma J."/>
        </authorList>
    </citation>
    <scope>NUCLEOTIDE SEQUENCE [LARGE SCALE GENOMIC DNA]</scope>
    <source>
        <strain evidence="2 3">JCM 14307</strain>
    </source>
</reference>
<evidence type="ECO:0000313" key="2">
    <source>
        <dbReference type="EMBL" id="GAA1711030.1"/>
    </source>
</evidence>
<dbReference type="Proteomes" id="UP001500280">
    <property type="component" value="Unassembled WGS sequence"/>
</dbReference>
<keyword evidence="3" id="KW-1185">Reference proteome</keyword>
<feature type="region of interest" description="Disordered" evidence="1">
    <location>
        <begin position="1"/>
        <end position="59"/>
    </location>
</feature>
<accession>A0ABN2IT92</accession>
<evidence type="ECO:0000256" key="1">
    <source>
        <dbReference type="SAM" id="MobiDB-lite"/>
    </source>
</evidence>
<feature type="compositionally biased region" description="Basic residues" evidence="1">
    <location>
        <begin position="1"/>
        <end position="13"/>
    </location>
</feature>
<dbReference type="EMBL" id="BAAANF010000022">
    <property type="protein sequence ID" value="GAA1711030.1"/>
    <property type="molecule type" value="Genomic_DNA"/>
</dbReference>
<evidence type="ECO:0000313" key="3">
    <source>
        <dbReference type="Proteomes" id="UP001500280"/>
    </source>
</evidence>
<organism evidence="2 3">
    <name type="scientific">Kribbella yunnanensis</name>
    <dbReference type="NCBI Taxonomy" id="190194"/>
    <lineage>
        <taxon>Bacteria</taxon>
        <taxon>Bacillati</taxon>
        <taxon>Actinomycetota</taxon>
        <taxon>Actinomycetes</taxon>
        <taxon>Propionibacteriales</taxon>
        <taxon>Kribbellaceae</taxon>
        <taxon>Kribbella</taxon>
    </lineage>
</organism>
<proteinExistence type="predicted"/>
<evidence type="ECO:0008006" key="4">
    <source>
        <dbReference type="Google" id="ProtNLM"/>
    </source>
</evidence>
<gene>
    <name evidence="2" type="ORF">GCM10009745_68870</name>
</gene>
<protein>
    <recommendedName>
        <fullName evidence="4">PE domain-containing protein</fullName>
    </recommendedName>
</protein>
<sequence>MKAARWRLFRRRRSREETDHGPETKVVADKAAKTQPEMKPGRAKRRPNETAMKGDNKMPNAPIAQAVDAVQAITAWEPESINDVDEFLTDLGDLYEALATTQANLAQRFGSDLPIGAPVVDHLSELASGAAALTDHAHQGRSIFRSFHEAEFERLENPRPNEEMWDVRANR</sequence>
<feature type="compositionally biased region" description="Basic and acidic residues" evidence="1">
    <location>
        <begin position="46"/>
        <end position="56"/>
    </location>
</feature>
<name>A0ABN2IT92_9ACTN</name>
<comment type="caution">
    <text evidence="2">The sequence shown here is derived from an EMBL/GenBank/DDBJ whole genome shotgun (WGS) entry which is preliminary data.</text>
</comment>
<feature type="compositionally biased region" description="Basic and acidic residues" evidence="1">
    <location>
        <begin position="14"/>
        <end position="32"/>
    </location>
</feature>